<keyword evidence="3" id="KW-1185">Reference proteome</keyword>
<dbReference type="InterPro" id="IPR007695">
    <property type="entry name" value="DNA_mismatch_repair_MutS-lik_N"/>
</dbReference>
<dbReference type="EMBL" id="JBDODL010000314">
    <property type="protein sequence ID" value="MES1919521.1"/>
    <property type="molecule type" value="Genomic_DNA"/>
</dbReference>
<proteinExistence type="predicted"/>
<sequence>MRKQKSIFAFFNKNEDLKTQKMPQKMPQKSKKIKNITKKLISRKIGFVEMDWFKNPKFAIEKDTKKLKIPPSAFKKMTPSVKRYFEIKSLFWDFIIFYKVGKFYEMYDNDAIICNRELGLNFMKGEKRSHVGIPEKVYAKNAAILVERGYKVVRVDQVETVREMAIRKKKKIGPTVVKRDITKISTPGASGGLNGNLANLKLDSKDSVYLLSIKEEETENKNSKIGICFVDSETSKVHFGEFEDDCHR</sequence>
<dbReference type="InterPro" id="IPR016151">
    <property type="entry name" value="DNA_mismatch_repair_MutS_N"/>
</dbReference>
<evidence type="ECO:0000259" key="1">
    <source>
        <dbReference type="Pfam" id="PF01624"/>
    </source>
</evidence>
<dbReference type="Gene3D" id="3.30.420.110">
    <property type="entry name" value="MutS, connector domain"/>
    <property type="match status" value="1"/>
</dbReference>
<dbReference type="Pfam" id="PF01624">
    <property type="entry name" value="MutS_I"/>
    <property type="match status" value="1"/>
</dbReference>
<dbReference type="Gene3D" id="3.40.1170.10">
    <property type="entry name" value="DNA repair protein MutS, domain I"/>
    <property type="match status" value="1"/>
</dbReference>
<organism evidence="2 3">
    <name type="scientific">Bonamia ostreae</name>
    <dbReference type="NCBI Taxonomy" id="126728"/>
    <lineage>
        <taxon>Eukaryota</taxon>
        <taxon>Sar</taxon>
        <taxon>Rhizaria</taxon>
        <taxon>Endomyxa</taxon>
        <taxon>Ascetosporea</taxon>
        <taxon>Haplosporida</taxon>
        <taxon>Bonamia</taxon>
    </lineage>
</organism>
<accession>A0ABV2AIK6</accession>
<protein>
    <submittedName>
        <fullName evidence="2">DNA mismatch repair protein msh6</fullName>
    </submittedName>
</protein>
<reference evidence="2 3" key="1">
    <citation type="journal article" date="2024" name="BMC Biol.">
        <title>Comparative genomics of Ascetosporea gives new insight into the evolutionary basis for animal parasitism in Rhizaria.</title>
        <authorList>
            <person name="Hiltunen Thoren M."/>
            <person name="Onut-Brannstrom I."/>
            <person name="Alfjorden A."/>
            <person name="Peckova H."/>
            <person name="Swords F."/>
            <person name="Hooper C."/>
            <person name="Holzer A.S."/>
            <person name="Bass D."/>
            <person name="Burki F."/>
        </authorList>
    </citation>
    <scope>NUCLEOTIDE SEQUENCE [LARGE SCALE GENOMIC DNA]</scope>
    <source>
        <strain evidence="2">20-A016</strain>
    </source>
</reference>
<comment type="caution">
    <text evidence="2">The sequence shown here is derived from an EMBL/GenBank/DDBJ whole genome shotgun (WGS) entry which is preliminary data.</text>
</comment>
<dbReference type="Proteomes" id="UP001439008">
    <property type="component" value="Unassembled WGS sequence"/>
</dbReference>
<dbReference type="InterPro" id="IPR036678">
    <property type="entry name" value="MutS_con_dom_sf"/>
</dbReference>
<feature type="domain" description="DNA mismatch repair protein MutS-like N-terminal" evidence="1">
    <location>
        <begin position="78"/>
        <end position="189"/>
    </location>
</feature>
<evidence type="ECO:0000313" key="3">
    <source>
        <dbReference type="Proteomes" id="UP001439008"/>
    </source>
</evidence>
<name>A0ABV2AIK6_9EUKA</name>
<evidence type="ECO:0000313" key="2">
    <source>
        <dbReference type="EMBL" id="MES1919521.1"/>
    </source>
</evidence>
<gene>
    <name evidence="2" type="primary">MSH6_3</name>
    <name evidence="2" type="ORF">MHBO_001337</name>
</gene>
<dbReference type="SUPFAM" id="SSF55271">
    <property type="entry name" value="DNA repair protein MutS, domain I"/>
    <property type="match status" value="1"/>
</dbReference>